<feature type="signal peptide" evidence="1">
    <location>
        <begin position="1"/>
        <end position="21"/>
    </location>
</feature>
<comment type="caution">
    <text evidence="2">The sequence shown here is derived from an EMBL/GenBank/DDBJ whole genome shotgun (WGS) entry which is preliminary data.</text>
</comment>
<evidence type="ECO:0000313" key="2">
    <source>
        <dbReference type="EMBL" id="TMW56665.1"/>
    </source>
</evidence>
<dbReference type="EMBL" id="SPLM01000145">
    <property type="protein sequence ID" value="TMW56665.1"/>
    <property type="molecule type" value="Genomic_DNA"/>
</dbReference>
<reference evidence="2" key="1">
    <citation type="submission" date="2019-03" db="EMBL/GenBank/DDBJ databases">
        <title>Long read genome sequence of the mycoparasitic Pythium oligandrum ATCC 38472 isolated from sugarbeet rhizosphere.</title>
        <authorList>
            <person name="Gaulin E."/>
        </authorList>
    </citation>
    <scope>NUCLEOTIDE SEQUENCE</scope>
    <source>
        <strain evidence="2">ATCC 38472_TT</strain>
    </source>
</reference>
<name>A0A8K1C579_PYTOL</name>
<keyword evidence="1" id="KW-0732">Signal</keyword>
<protein>
    <submittedName>
        <fullName evidence="2">Uncharacterized protein</fullName>
    </submittedName>
</protein>
<dbReference type="Proteomes" id="UP000794436">
    <property type="component" value="Unassembled WGS sequence"/>
</dbReference>
<keyword evidence="3" id="KW-1185">Reference proteome</keyword>
<gene>
    <name evidence="2" type="ORF">Poli38472_006675</name>
</gene>
<proteinExistence type="predicted"/>
<sequence length="285" mass="31047">MKTSHSTAVVALAASLVLANAQVCVPEDGYTIKEWMRACDSVVGGSSAKCSDRTCHTALHRLEEEETHECWEHLGLGTHKDFEKYAALDAFCHGEGPDPELREPTPAPTNTTLPICTPQDGEAIKGWMKACDSVVGGSTTKCSDRACHVALHRLEEEETHECWEHLGLGTHEDFEKYAALDAFCHGEGPDPEFPGATPAPTNTTLPICTPQDGEAIKGWMKACDSVVGGSTAKCSDRACHTALHRLEEEETHECWEHLGLGTHKDFEKYAELDAFCHGEGPDPEH</sequence>
<accession>A0A8K1C579</accession>
<evidence type="ECO:0000256" key="1">
    <source>
        <dbReference type="SAM" id="SignalP"/>
    </source>
</evidence>
<dbReference type="AlphaFoldDB" id="A0A8K1C579"/>
<organism evidence="2 3">
    <name type="scientific">Pythium oligandrum</name>
    <name type="common">Mycoparasitic fungus</name>
    <dbReference type="NCBI Taxonomy" id="41045"/>
    <lineage>
        <taxon>Eukaryota</taxon>
        <taxon>Sar</taxon>
        <taxon>Stramenopiles</taxon>
        <taxon>Oomycota</taxon>
        <taxon>Peronosporomycetes</taxon>
        <taxon>Pythiales</taxon>
        <taxon>Pythiaceae</taxon>
        <taxon>Pythium</taxon>
    </lineage>
</organism>
<dbReference type="OrthoDB" id="165424at2759"/>
<evidence type="ECO:0000313" key="3">
    <source>
        <dbReference type="Proteomes" id="UP000794436"/>
    </source>
</evidence>
<feature type="chain" id="PRO_5035481292" evidence="1">
    <location>
        <begin position="22"/>
        <end position="285"/>
    </location>
</feature>